<dbReference type="PANTHER" id="PTHR45982:SF1">
    <property type="entry name" value="REGULATOR OF CHROMOSOME CONDENSATION"/>
    <property type="match status" value="1"/>
</dbReference>
<evidence type="ECO:0000256" key="3">
    <source>
        <dbReference type="ARBA" id="ARBA00022729"/>
    </source>
</evidence>
<feature type="region of interest" description="Disordered" evidence="4">
    <location>
        <begin position="858"/>
        <end position="885"/>
    </location>
</feature>
<name>A0ABS8N884_9CLOT</name>
<dbReference type="SUPFAM" id="SSF50985">
    <property type="entry name" value="RCC1/BLIP-II"/>
    <property type="match status" value="2"/>
</dbReference>
<evidence type="ECO:0000313" key="6">
    <source>
        <dbReference type="Proteomes" id="UP001165422"/>
    </source>
</evidence>
<dbReference type="Proteomes" id="UP001165422">
    <property type="component" value="Unassembled WGS sequence"/>
</dbReference>
<keyword evidence="3" id="KW-0732">Signal</keyword>
<sequence length="1577" mass="170491">MNLKELNFLNPKTRRKIAAGAISVAMGFSIVAPNIATVANVAGIQVSTVKAFADEVSQQGIKKTVSGDDAMFFVLNDDSVMVLGSNKYGQIGIGDTTYTNTAIKLGLSDVETVTSKYYATYFVTKDGSIYVCGKNDYGQLGTGDTKNVSTPVKIGLSGVKDVFTNGYSTFFTMKDGSTYACGLNAKGQLGIGDTTNRTTPVEINIRNVKNVVLSSSFPNYRLVPSTSVFFQTEDGSVYVCGCNNDGQLGIGDKVDKSIPVKLDMTGIKDIISTRDGSYSYFTMQDGTVMQTSATSSPVKLDINNVKKLVYSNIVYKTSSNQGFTYDLVVNSRIYAILNDGSVYAIGFGGLGTGDGKSKSIFTKINLSNVKDVISCDIYSDTFFLTEDGTVYKLVGDVPTEYVTGIKSLVPGYKVQDLYYQHNTSSGKIYYTAYSYIPYFVDNNGNIITENGNIPNEEKTSVSTLFSATSVIMNASTYTIDKIYNADDQSKYGSWFTGFYSKSLYDNNDLMQFILNNTDGTATLSNGGIIQDESQIKNKYFLSDGSMILVDNYGMVQYYKGLTTTSPSTLPIDGSGIIGADTLVFGTGTSAVKHPVLYFGSSSKYIDTDGSLKTFTLKNTDIKKMFAYKYAKGVSQYMLIQKSDGSLVYLDADGHQQDFGLNMNDVSYIMPATGVNKDIFVMKDGTLRDDQGVIVVPDGVTLSKIWSNRIFEMSDGFLYTFQNGTFKNTNTLDSFAKLAQNNALLLKNGNFQLADTSGNLTNDLDVSGNDVKYMSQLDSTNMYLILNDGTTYGVGDKVQGDSLENHGININDVSAFLSNGSDNVVRALVTKDGTVYTNPGSWAKNTLVHFSSDAVNSAHDTNPVYTNPGDAAGSGDPNKLPGGTDEKGNGINPIIAEDTTGPTINITGSPTDWTNGDVTLSYSASDEEGGSGFSKVVLPDNTEVTSTTGTFKVTENGTYMFKAVDNDGNETTQTVTVSKIDKIAPTVPSISNDNGTVTIAAGTDEDSGVKETDYSIDGGAYQKYGSAFTLEPGIHTVKAKDIDNAGNESSEVTQNVTVEDTAFENATQAVENAESTKSQGDVDTARDLVDALPESPEKQALEDRLDTVQDEIDQAKQDEQNLKDASDAVDHAEDTENQDDLDHAKDLVDNLPDGPGKDNLEDRIDDIQDEIDQNSQEAQDLADATAAVEKAEQTKTKGDYDTALSKVSALKDGADKTGLQGRLDNVKSDVDELIADADSKVTNAENSKTQEDIDTAQAAIDKVPDGWDVSDLQERLDNIKKEVGDQNLAAAEAAVEKAESTQLQEDVYSARVLVNKLPSSQDKTDLNRRLDAVQNIIDLYKNVEQRVQTAEKLKTQSSVSSARSLVSTLPAGDKKDSFNSRLDAVEAEIALSNTIKAIDRDITALEKDVDSHIKYNSNIDIDSYKNKVTALRDRVNALPDSVSGTKLAFNERLDTVDSKLTKQKGVQDAVSKVVDAIDKAGQTLDNKDIQDAQDAIDNLPDGVDRSQYQSELNTIKQKKQAKVAKDTTDANKAVTTASRTRLQSDIDAARVLVNALPDGNNKTQLSKQLDLIQKYVKK</sequence>
<keyword evidence="6" id="KW-1185">Reference proteome</keyword>
<dbReference type="PANTHER" id="PTHR45982">
    <property type="entry name" value="REGULATOR OF CHROMOSOME CONDENSATION"/>
    <property type="match status" value="1"/>
</dbReference>
<dbReference type="Pfam" id="PF00415">
    <property type="entry name" value="RCC1"/>
    <property type="match status" value="3"/>
</dbReference>
<evidence type="ECO:0000256" key="1">
    <source>
        <dbReference type="ARBA" id="ARBA00004613"/>
    </source>
</evidence>
<dbReference type="InterPro" id="IPR058094">
    <property type="entry name" value="Ig-like_OmpL47-like"/>
</dbReference>
<dbReference type="InterPro" id="IPR051553">
    <property type="entry name" value="Ran_GTPase-activating"/>
</dbReference>
<dbReference type="Gene3D" id="1.10.10.1270">
    <property type="entry name" value="Sbi, C3 binding domain IV"/>
    <property type="match status" value="2"/>
</dbReference>
<dbReference type="NCBIfam" id="NF047446">
    <property type="entry name" value="barrel_OmpL47"/>
    <property type="match status" value="1"/>
</dbReference>
<dbReference type="Gene3D" id="2.130.10.30">
    <property type="entry name" value="Regulator of chromosome condensation 1/beta-lactamase-inhibitor protein II"/>
    <property type="match status" value="2"/>
</dbReference>
<dbReference type="RefSeq" id="WP_229981792.1">
    <property type="nucleotide sequence ID" value="NZ_JAJJPB010000022.1"/>
</dbReference>
<accession>A0ABS8N884</accession>
<feature type="region of interest" description="Disordered" evidence="4">
    <location>
        <begin position="1117"/>
        <end position="1140"/>
    </location>
</feature>
<dbReference type="PROSITE" id="PS50012">
    <property type="entry name" value="RCC1_3"/>
    <property type="match status" value="3"/>
</dbReference>
<dbReference type="InterPro" id="IPR009091">
    <property type="entry name" value="RCC1/BLIP-II"/>
</dbReference>
<organism evidence="5 6">
    <name type="scientific">Clostridium aromativorans</name>
    <dbReference type="NCBI Taxonomy" id="2836848"/>
    <lineage>
        <taxon>Bacteria</taxon>
        <taxon>Bacillati</taxon>
        <taxon>Bacillota</taxon>
        <taxon>Clostridia</taxon>
        <taxon>Eubacteriales</taxon>
        <taxon>Clostridiaceae</taxon>
        <taxon>Clostridium</taxon>
    </lineage>
</organism>
<protein>
    <submittedName>
        <fullName evidence="5">Uncharacterized protein</fullName>
    </submittedName>
</protein>
<dbReference type="InterPro" id="IPR041909">
    <property type="entry name" value="Sbi_C3_db_domIV"/>
</dbReference>
<dbReference type="PRINTS" id="PR00633">
    <property type="entry name" value="RCCNDNSATION"/>
</dbReference>
<evidence type="ECO:0000256" key="2">
    <source>
        <dbReference type="ARBA" id="ARBA00022525"/>
    </source>
</evidence>
<comment type="caution">
    <text evidence="5">The sequence shown here is derived from an EMBL/GenBank/DDBJ whole genome shotgun (WGS) entry which is preliminary data.</text>
</comment>
<evidence type="ECO:0000313" key="5">
    <source>
        <dbReference type="EMBL" id="MCC9296020.1"/>
    </source>
</evidence>
<proteinExistence type="predicted"/>
<reference evidence="5" key="1">
    <citation type="submission" date="2021-11" db="EMBL/GenBank/DDBJ databases">
        <authorList>
            <person name="Qingchun L."/>
            <person name="Dong Z."/>
            <person name="Zongwei Q."/>
            <person name="Jia Z."/>
            <person name="Duotao L."/>
        </authorList>
    </citation>
    <scope>NUCLEOTIDE SEQUENCE</scope>
    <source>
        <strain evidence="5">WLY-B-L2</strain>
    </source>
</reference>
<keyword evidence="2" id="KW-0964">Secreted</keyword>
<dbReference type="EMBL" id="JAJJPB010000022">
    <property type="protein sequence ID" value="MCC9296020.1"/>
    <property type="molecule type" value="Genomic_DNA"/>
</dbReference>
<comment type="subcellular location">
    <subcellularLocation>
        <location evidence="1">Secreted</location>
    </subcellularLocation>
</comment>
<evidence type="ECO:0000256" key="4">
    <source>
        <dbReference type="SAM" id="MobiDB-lite"/>
    </source>
</evidence>
<gene>
    <name evidence="5" type="ORF">LN736_14250</name>
</gene>
<dbReference type="InterPro" id="IPR000408">
    <property type="entry name" value="Reg_chr_condens"/>
</dbReference>